<reference evidence="2" key="1">
    <citation type="submission" date="2020-05" db="EMBL/GenBank/DDBJ databases">
        <title>Frigoriglobus tundricola gen. nov., sp. nov., a psychrotolerant cellulolytic planctomycete of the family Gemmataceae with two divergent copies of 16S rRNA gene.</title>
        <authorList>
            <person name="Kulichevskaya I.S."/>
            <person name="Ivanova A.A."/>
            <person name="Naumoff D.G."/>
            <person name="Beletsky A.V."/>
            <person name="Rijpstra W.I.C."/>
            <person name="Sinninghe Damste J.S."/>
            <person name="Mardanov A.V."/>
            <person name="Ravin N.V."/>
            <person name="Dedysh S.N."/>
        </authorList>
    </citation>
    <scope>NUCLEOTIDE SEQUENCE [LARGE SCALE GENOMIC DNA]</scope>
    <source>
        <strain evidence="2">PL17</strain>
    </source>
</reference>
<keyword evidence="2" id="KW-1185">Reference proteome</keyword>
<sequence>MATMKDLLGFWRTRYATVLARCDPPRTFASYRTVQLLPP</sequence>
<proteinExistence type="predicted"/>
<dbReference type="AlphaFoldDB" id="A0A6M5Z1A6"/>
<accession>A0A6M5Z1A6</accession>
<gene>
    <name evidence="1" type="ORF">FTUN_7571</name>
</gene>
<evidence type="ECO:0000313" key="2">
    <source>
        <dbReference type="Proteomes" id="UP000503447"/>
    </source>
</evidence>
<name>A0A6M5Z1A6_9BACT</name>
<dbReference type="Proteomes" id="UP000503447">
    <property type="component" value="Chromosome"/>
</dbReference>
<dbReference type="EMBL" id="CP053452">
    <property type="protein sequence ID" value="QJW99948.1"/>
    <property type="molecule type" value="Genomic_DNA"/>
</dbReference>
<organism evidence="1 2">
    <name type="scientific">Frigoriglobus tundricola</name>
    <dbReference type="NCBI Taxonomy" id="2774151"/>
    <lineage>
        <taxon>Bacteria</taxon>
        <taxon>Pseudomonadati</taxon>
        <taxon>Planctomycetota</taxon>
        <taxon>Planctomycetia</taxon>
        <taxon>Gemmatales</taxon>
        <taxon>Gemmataceae</taxon>
        <taxon>Frigoriglobus</taxon>
    </lineage>
</organism>
<evidence type="ECO:0000313" key="1">
    <source>
        <dbReference type="EMBL" id="QJW99948.1"/>
    </source>
</evidence>
<protein>
    <submittedName>
        <fullName evidence="1">Uncharacterized protein</fullName>
    </submittedName>
</protein>
<dbReference type="KEGG" id="ftj:FTUN_7571"/>